<name>A6NUC1_9FIRM</name>
<dbReference type="Gene3D" id="1.10.8.730">
    <property type="match status" value="1"/>
</dbReference>
<dbReference type="InterPro" id="IPR051162">
    <property type="entry name" value="T4SS_component"/>
</dbReference>
<dbReference type="RefSeq" id="WP_006572348.1">
    <property type="nucleotide sequence ID" value="NZ_AAXG02000011.1"/>
</dbReference>
<organism evidence="2 3">
    <name type="scientific">Pseudoflavonifractor capillosus ATCC 29799</name>
    <dbReference type="NCBI Taxonomy" id="411467"/>
    <lineage>
        <taxon>Bacteria</taxon>
        <taxon>Bacillati</taxon>
        <taxon>Bacillota</taxon>
        <taxon>Clostridia</taxon>
        <taxon>Eubacteriales</taxon>
        <taxon>Oscillospiraceae</taxon>
        <taxon>Pseudoflavonifractor</taxon>
    </lineage>
</organism>
<dbReference type="SUPFAM" id="SSF52540">
    <property type="entry name" value="P-loop containing nucleoside triphosphate hydrolases"/>
    <property type="match status" value="1"/>
</dbReference>
<dbReference type="EMBL" id="AAXG02000011">
    <property type="protein sequence ID" value="EDN00468.1"/>
    <property type="molecule type" value="Genomic_DNA"/>
</dbReference>
<dbReference type="InterPro" id="IPR027417">
    <property type="entry name" value="P-loop_NTPase"/>
</dbReference>
<dbReference type="Pfam" id="PF19044">
    <property type="entry name" value="P-loop_TraG"/>
    <property type="match status" value="1"/>
</dbReference>
<dbReference type="Gene3D" id="3.40.50.300">
    <property type="entry name" value="P-loop containing nucleotide triphosphate hydrolases"/>
    <property type="match status" value="1"/>
</dbReference>
<comment type="caution">
    <text evidence="2">The sequence shown here is derived from an EMBL/GenBank/DDBJ whole genome shotgun (WGS) entry which is preliminary data.</text>
</comment>
<keyword evidence="3" id="KW-1185">Reference proteome</keyword>
<reference evidence="2 3" key="1">
    <citation type="submission" date="2007-04" db="EMBL/GenBank/DDBJ databases">
        <authorList>
            <person name="Fulton L."/>
            <person name="Clifton S."/>
            <person name="Fulton B."/>
            <person name="Xu J."/>
            <person name="Minx P."/>
            <person name="Pepin K.H."/>
            <person name="Johnson M."/>
            <person name="Thiruvilangam P."/>
            <person name="Bhonagiri V."/>
            <person name="Nash W.E."/>
            <person name="Mardis E.R."/>
            <person name="Wilson R.K."/>
        </authorList>
    </citation>
    <scope>NUCLEOTIDE SEQUENCE [LARGE SCALE GENOMIC DNA]</scope>
    <source>
        <strain evidence="2 3">ATCC 29799</strain>
    </source>
</reference>
<dbReference type="STRING" id="411467.BACCAP_01803"/>
<reference evidence="2 3" key="2">
    <citation type="submission" date="2007-06" db="EMBL/GenBank/DDBJ databases">
        <title>Draft genome sequence of Pseudoflavonifractor capillosus ATCC 29799.</title>
        <authorList>
            <person name="Sudarsanam P."/>
            <person name="Ley R."/>
            <person name="Guruge J."/>
            <person name="Turnbaugh P.J."/>
            <person name="Mahowald M."/>
            <person name="Liep D."/>
            <person name="Gordon J."/>
        </authorList>
    </citation>
    <scope>NUCLEOTIDE SEQUENCE [LARGE SCALE GENOMIC DNA]</scope>
    <source>
        <strain evidence="2 3">ATCC 29799</strain>
    </source>
</reference>
<dbReference type="Proteomes" id="UP000003639">
    <property type="component" value="Unassembled WGS sequence"/>
</dbReference>
<gene>
    <name evidence="2" type="ORF">BACCAP_01803</name>
</gene>
<accession>A6NUC1</accession>
<feature type="domain" description="TraG P-loop" evidence="1">
    <location>
        <begin position="631"/>
        <end position="749"/>
    </location>
</feature>
<dbReference type="InterPro" id="IPR043964">
    <property type="entry name" value="P-loop_TraG"/>
</dbReference>
<dbReference type="OrthoDB" id="9804380at2"/>
<evidence type="ECO:0000313" key="3">
    <source>
        <dbReference type="Proteomes" id="UP000003639"/>
    </source>
</evidence>
<protein>
    <recommendedName>
        <fullName evidence="1">TraG P-loop domain-containing protein</fullName>
    </recommendedName>
</protein>
<dbReference type="PANTHER" id="PTHR30121:SF6">
    <property type="entry name" value="SLR6007 PROTEIN"/>
    <property type="match status" value="1"/>
</dbReference>
<dbReference type="PANTHER" id="PTHR30121">
    <property type="entry name" value="UNCHARACTERIZED PROTEIN YJGR-RELATED"/>
    <property type="match status" value="1"/>
</dbReference>
<dbReference type="eggNOG" id="COG3451">
    <property type="taxonomic scope" value="Bacteria"/>
</dbReference>
<evidence type="ECO:0000259" key="1">
    <source>
        <dbReference type="Pfam" id="PF19044"/>
    </source>
</evidence>
<dbReference type="AlphaFoldDB" id="A6NUC1"/>
<dbReference type="NCBIfam" id="NF045971">
    <property type="entry name" value="conju_CD1110"/>
    <property type="match status" value="1"/>
</dbReference>
<proteinExistence type="predicted"/>
<sequence>MIRTLQNTLKQDKECFAVPRSVQDTIPIHRLWPDGIFQFGTKYSKTIRFSDINYAIASKEDKAAMFLGYSELLNALDTGSTTKITINNKRLDRENFRQEILLPRRDDYLDGYRAEYNAMLMDKVTDSSNSVVQERYITLSVHRKNIEEARAFFDRMTADVVSRLNHLDSHCEELSAMDRLRVLHDFYRTGEESEYRLDLRDCMRKGHSFKDAICPDSLEFKKDHFIMGGKFGRVLFLKEYASYIKDSMISELTSLDRTMMLSIDVIPVPTDEAVREMQSRLLGVETNVTNWQRRQNSNNNFSAVVPYDLEQQRKETREMLDDLTTRDQRMMFAVVTLVHLADTKEELDSDTNALQSAARKHLCQLSTLSWQQADGLATALPLGLRRIDALRTLTTEALAVLMPFKTQEVRDRGGVYYGQNVISKNLIIANRKELLNGNGFVLGVSGSGKSFTAKREMVGLALAADNGREDGARLPDDIIVIDPEAEYRPLIEGLGGEVITISAASPNHINAMDMEQGYGDGENPVVLKSEFLLSLCEQLVGSGKLTAKEKSIIDRCTAQCYHDYIRGGYRGGVPTLQDFHAELLRQPEAEARDVALAIELFTEGSLNTFAKPTNVDTDARILCYDIRDLGKQLQPVGMLVVLDSVFNRIIRNRKLGKNTWVYIDEIYLLFQHEYSANFLFTLWKRVRKYGACCTGLTQNVDDLLQSHTARTMLANSEFLVMLNQAATDRAELSKLLNISDNQLSYITNVDAGRGLIKCGSAIVPFMDNFPRNRLYQLMTTRPSEMSAA</sequence>
<evidence type="ECO:0000313" key="2">
    <source>
        <dbReference type="EMBL" id="EDN00468.1"/>
    </source>
</evidence>